<evidence type="ECO:0000256" key="1">
    <source>
        <dbReference type="ARBA" id="ARBA00022801"/>
    </source>
</evidence>
<dbReference type="RefSeq" id="WP_380581759.1">
    <property type="nucleotide sequence ID" value="NZ_JBHSQJ010000032.1"/>
</dbReference>
<keyword evidence="1" id="KW-0378">Hydrolase</keyword>
<dbReference type="InterPro" id="IPR001547">
    <property type="entry name" value="Glyco_hydro_5"/>
</dbReference>
<dbReference type="EMBL" id="JBHSQJ010000032">
    <property type="protein sequence ID" value="MFC5907386.1"/>
    <property type="molecule type" value="Genomic_DNA"/>
</dbReference>
<organism evidence="4 5">
    <name type="scientific">Streptacidiphilus monticola</name>
    <dbReference type="NCBI Taxonomy" id="2161674"/>
    <lineage>
        <taxon>Bacteria</taxon>
        <taxon>Bacillati</taxon>
        <taxon>Actinomycetota</taxon>
        <taxon>Actinomycetes</taxon>
        <taxon>Kitasatosporales</taxon>
        <taxon>Streptomycetaceae</taxon>
        <taxon>Streptacidiphilus</taxon>
    </lineage>
</organism>
<dbReference type="Proteomes" id="UP001596174">
    <property type="component" value="Unassembled WGS sequence"/>
</dbReference>
<sequence>MHRNSPRLPGTSWLGANFWSRAGGPLMWRGYQPHVVDEELAVLKAHGLNLTRSFFYWPDFMPAPDRVDEELCAHYADFLDRHQAHGLRTVPTFIVGHMSGENWDPVWRNGRDLYTDVWMVGRQAWFAKEMTRRFKDHPAVAAWLVTNEMPIYGARETATPETVSAWSEAMVNAVRAAGATQPVSLGDGAWGLENSGHDNGFRLRHSAEVCDFLGPHVYRMEDDPVRQHHAAAWACELSSTFGLPVVLEEFGVSSDFVSGANAAHYYRQVLHNSLLAGATGWVAWNNTDYDDLAHQPPYLHHAFEMHFGLTDRHGRAKPQLLEMRRFGELLDRIDAPRVRRADSDTALVVTSYLDTLYPFTRAEDRAAAHTVLRQAWVSARLADAPPALTRESEGLAEGARLYLVPSVKQLLSPTWYQLEERARAGATVYVSYSPGSHDEQRGPWYAHLDELFGVQHQLEYGLVNPIEDEEVEFTLTRPFGTLAEGAVLRFRAAGDANWRVFLPVVPTDAEVLAEDARGRPALLLRRVGEGSVVLCTYPIEQMAAATPHVNPEDTSTLYDALAAHAGVRRPVSVADPRVAVDRLVHEDGRQFVFLVSQTRTELTVKPSLAEGGSLRTLDGTPADQLPLPPYGVFVLEWHPLTTPLMPTESTTTDRS</sequence>
<feature type="domain" description="Glycoside hydrolase family 5" evidence="3">
    <location>
        <begin position="39"/>
        <end position="286"/>
    </location>
</feature>
<comment type="caution">
    <text evidence="4">The sequence shown here is derived from an EMBL/GenBank/DDBJ whole genome shotgun (WGS) entry which is preliminary data.</text>
</comment>
<gene>
    <name evidence="4" type="ORF">ACFP3V_09150</name>
</gene>
<proteinExistence type="predicted"/>
<dbReference type="Pfam" id="PF00150">
    <property type="entry name" value="Cellulase"/>
    <property type="match status" value="1"/>
</dbReference>
<keyword evidence="5" id="KW-1185">Reference proteome</keyword>
<keyword evidence="2" id="KW-0326">Glycosidase</keyword>
<dbReference type="InterPro" id="IPR017853">
    <property type="entry name" value="GH"/>
</dbReference>
<dbReference type="Gene3D" id="3.40.50.880">
    <property type="match status" value="1"/>
</dbReference>
<evidence type="ECO:0000313" key="5">
    <source>
        <dbReference type="Proteomes" id="UP001596174"/>
    </source>
</evidence>
<evidence type="ECO:0000256" key="2">
    <source>
        <dbReference type="ARBA" id="ARBA00023295"/>
    </source>
</evidence>
<accession>A0ABW1G2Q0</accession>
<name>A0ABW1G2Q0_9ACTN</name>
<dbReference type="InterPro" id="IPR029062">
    <property type="entry name" value="Class_I_gatase-like"/>
</dbReference>
<dbReference type="SUPFAM" id="SSF51445">
    <property type="entry name" value="(Trans)glycosidases"/>
    <property type="match status" value="1"/>
</dbReference>
<dbReference type="Gene3D" id="3.20.20.80">
    <property type="entry name" value="Glycosidases"/>
    <property type="match status" value="1"/>
</dbReference>
<reference evidence="5" key="1">
    <citation type="journal article" date="2019" name="Int. J. Syst. Evol. Microbiol.">
        <title>The Global Catalogue of Microorganisms (GCM) 10K type strain sequencing project: providing services to taxonomists for standard genome sequencing and annotation.</title>
        <authorList>
            <consortium name="The Broad Institute Genomics Platform"/>
            <consortium name="The Broad Institute Genome Sequencing Center for Infectious Disease"/>
            <person name="Wu L."/>
            <person name="Ma J."/>
        </authorList>
    </citation>
    <scope>NUCLEOTIDE SEQUENCE [LARGE SCALE GENOMIC DNA]</scope>
    <source>
        <strain evidence="5">JCM 4816</strain>
    </source>
</reference>
<protein>
    <submittedName>
        <fullName evidence="4">Cellulase family glycosylhydrolase</fullName>
    </submittedName>
</protein>
<evidence type="ECO:0000259" key="3">
    <source>
        <dbReference type="Pfam" id="PF00150"/>
    </source>
</evidence>
<evidence type="ECO:0000313" key="4">
    <source>
        <dbReference type="EMBL" id="MFC5907386.1"/>
    </source>
</evidence>